<dbReference type="InterPro" id="IPR004538">
    <property type="entry name" value="Hemolysin_A/TlyA"/>
</dbReference>
<dbReference type="SMART" id="SM00363">
    <property type="entry name" value="S4"/>
    <property type="match status" value="1"/>
</dbReference>
<evidence type="ECO:0000256" key="3">
    <source>
        <dbReference type="PROSITE-ProRule" id="PRU00182"/>
    </source>
</evidence>
<dbReference type="RefSeq" id="WP_162425463.1">
    <property type="nucleotide sequence ID" value="NZ_WVIE01000047.1"/>
</dbReference>
<dbReference type="GO" id="GO:0003723">
    <property type="term" value="F:RNA binding"/>
    <property type="evidence" value="ECO:0007669"/>
    <property type="project" value="UniProtKB-KW"/>
</dbReference>
<dbReference type="PANTHER" id="PTHR32319:SF0">
    <property type="entry name" value="BACTERIAL HEMOLYSIN-LIKE PROTEIN"/>
    <property type="match status" value="1"/>
</dbReference>
<dbReference type="NCBIfam" id="TIGR00478">
    <property type="entry name" value="tly"/>
    <property type="match status" value="1"/>
</dbReference>
<dbReference type="PANTHER" id="PTHR32319">
    <property type="entry name" value="BACTERIAL HEMOLYSIN-LIKE PROTEIN"/>
    <property type="match status" value="1"/>
</dbReference>
<reference evidence="5" key="1">
    <citation type="submission" date="2019-12" db="EMBL/GenBank/DDBJ databases">
        <title>High-Quality draft genome sequences of three cyanobacteria isolated from the limestone walls of the Old Cathedral of Coimbra.</title>
        <authorList>
            <person name="Tiago I."/>
            <person name="Soares F."/>
            <person name="Portugal A."/>
        </authorList>
    </citation>
    <scope>NUCLEOTIDE SEQUENCE</scope>
    <source>
        <strain evidence="5">A</strain>
    </source>
</reference>
<dbReference type="Gene3D" id="3.40.50.150">
    <property type="entry name" value="Vaccinia Virus protein VP39"/>
    <property type="match status" value="1"/>
</dbReference>
<keyword evidence="1 3" id="KW-0694">RNA-binding</keyword>
<dbReference type="Proteomes" id="UP000646053">
    <property type="component" value="Unassembled WGS sequence"/>
</dbReference>
<name>A0A8J8CLQ7_9CYAN</name>
<dbReference type="Pfam" id="PF01479">
    <property type="entry name" value="S4"/>
    <property type="match status" value="1"/>
</dbReference>
<evidence type="ECO:0000313" key="5">
    <source>
        <dbReference type="EMBL" id="NDJ19941.1"/>
    </source>
</evidence>
<gene>
    <name evidence="5" type="ORF">GS601_22115</name>
</gene>
<dbReference type="InterPro" id="IPR036986">
    <property type="entry name" value="S4_RNA-bd_sf"/>
</dbReference>
<dbReference type="GO" id="GO:0008168">
    <property type="term" value="F:methyltransferase activity"/>
    <property type="evidence" value="ECO:0007669"/>
    <property type="project" value="InterPro"/>
</dbReference>
<evidence type="ECO:0000313" key="6">
    <source>
        <dbReference type="Proteomes" id="UP000646053"/>
    </source>
</evidence>
<dbReference type="PROSITE" id="PS50889">
    <property type="entry name" value="S4"/>
    <property type="match status" value="1"/>
</dbReference>
<comment type="similarity">
    <text evidence="2">Belongs to the TlyA family.</text>
</comment>
<dbReference type="GO" id="GO:0032259">
    <property type="term" value="P:methylation"/>
    <property type="evidence" value="ECO:0007669"/>
    <property type="project" value="InterPro"/>
</dbReference>
<dbReference type="Pfam" id="PF01728">
    <property type="entry name" value="FtsJ"/>
    <property type="match status" value="1"/>
</dbReference>
<evidence type="ECO:0000259" key="4">
    <source>
        <dbReference type="SMART" id="SM00363"/>
    </source>
</evidence>
<dbReference type="Gene3D" id="3.10.290.10">
    <property type="entry name" value="RNA-binding S4 domain"/>
    <property type="match status" value="1"/>
</dbReference>
<comment type="caution">
    <text evidence="5">The sequence shown here is derived from an EMBL/GenBank/DDBJ whole genome shotgun (WGS) entry which is preliminary data.</text>
</comment>
<sequence>MKQRLDTLLVDLNLCDSRQQAQRLIQAGAVTVNQHVVDKAGTEVDVLAQIAVKQRSQYVSRGGEKLAKALQAFPLEVRDRVCLDGGISTGGFTDCLLQAGAKLVYGIDVGYGQVAWTLRQDPRVILRERTNIRHLTPEQLYSSAAPIPDLGVVDVSFISLTKVLPALRALLHDPCEVVLLVKPQFEVGRDRIGKKGVVRDPTDHAAAIVQVLQAAQSLGWHYKGLTWSPLLGPAGNIEYLLWLDASTILAPSAILEGLAMAFPAELRSTLYPSELAPLALEAPDLRHIQQFTTLAHTTLTRRTTP</sequence>
<dbReference type="InterPro" id="IPR047048">
    <property type="entry name" value="TlyA"/>
</dbReference>
<dbReference type="EMBL" id="WVIE01000047">
    <property type="protein sequence ID" value="NDJ19941.1"/>
    <property type="molecule type" value="Genomic_DNA"/>
</dbReference>
<dbReference type="SUPFAM" id="SSF53335">
    <property type="entry name" value="S-adenosyl-L-methionine-dependent methyltransferases"/>
    <property type="match status" value="1"/>
</dbReference>
<dbReference type="InterPro" id="IPR002877">
    <property type="entry name" value="RNA_MeTrfase_FtsJ_dom"/>
</dbReference>
<keyword evidence="6" id="KW-1185">Reference proteome</keyword>
<evidence type="ECO:0000256" key="1">
    <source>
        <dbReference type="ARBA" id="ARBA00022884"/>
    </source>
</evidence>
<evidence type="ECO:0000256" key="2">
    <source>
        <dbReference type="ARBA" id="ARBA00029460"/>
    </source>
</evidence>
<dbReference type="AlphaFoldDB" id="A0A8J8CLQ7"/>
<dbReference type="CDD" id="cd00165">
    <property type="entry name" value="S4"/>
    <property type="match status" value="1"/>
</dbReference>
<dbReference type="PIRSF" id="PIRSF005578">
    <property type="entry name" value="TlyA"/>
    <property type="match status" value="1"/>
</dbReference>
<accession>A0A8J8CLQ7</accession>
<protein>
    <submittedName>
        <fullName evidence="5">TlyA family rRNA (Cytidine-2'-O)-methyltransferase</fullName>
    </submittedName>
</protein>
<proteinExistence type="inferred from homology"/>
<dbReference type="InterPro" id="IPR029063">
    <property type="entry name" value="SAM-dependent_MTases_sf"/>
</dbReference>
<dbReference type="InterPro" id="IPR002942">
    <property type="entry name" value="S4_RNA-bd"/>
</dbReference>
<dbReference type="SUPFAM" id="SSF55174">
    <property type="entry name" value="Alpha-L RNA-binding motif"/>
    <property type="match status" value="1"/>
</dbReference>
<feature type="domain" description="RNA-binding S4" evidence="4">
    <location>
        <begin position="3"/>
        <end position="67"/>
    </location>
</feature>
<organism evidence="5 6">
    <name type="scientific">Myxacorys almedinensis A</name>
    <dbReference type="NCBI Taxonomy" id="2690445"/>
    <lineage>
        <taxon>Bacteria</taxon>
        <taxon>Bacillati</taxon>
        <taxon>Cyanobacteriota</taxon>
        <taxon>Cyanophyceae</taxon>
        <taxon>Leptolyngbyales</taxon>
        <taxon>Leptolyngbyaceae</taxon>
        <taxon>Myxacorys</taxon>
        <taxon>Myxacorys almedinensis</taxon>
    </lineage>
</organism>